<organism evidence="2 3">
    <name type="scientific">Nonomuraea cypriaca</name>
    <dbReference type="NCBI Taxonomy" id="1187855"/>
    <lineage>
        <taxon>Bacteria</taxon>
        <taxon>Bacillati</taxon>
        <taxon>Actinomycetota</taxon>
        <taxon>Actinomycetes</taxon>
        <taxon>Streptosporangiales</taxon>
        <taxon>Streptosporangiaceae</taxon>
        <taxon>Nonomuraea</taxon>
    </lineage>
</organism>
<dbReference type="EMBL" id="JADOGI010000201">
    <property type="protein sequence ID" value="MBF8192270.1"/>
    <property type="molecule type" value="Genomic_DNA"/>
</dbReference>
<gene>
    <name evidence="2" type="ORF">ITP53_42635</name>
</gene>
<protein>
    <submittedName>
        <fullName evidence="2">Uncharacterized protein</fullName>
    </submittedName>
</protein>
<dbReference type="RefSeq" id="WP_195901170.1">
    <property type="nucleotide sequence ID" value="NZ_JADOGI010000201.1"/>
</dbReference>
<dbReference type="AlphaFoldDB" id="A0A931AIF2"/>
<name>A0A931AIF2_9ACTN</name>
<evidence type="ECO:0000313" key="3">
    <source>
        <dbReference type="Proteomes" id="UP000605361"/>
    </source>
</evidence>
<feature type="transmembrane region" description="Helical" evidence="1">
    <location>
        <begin position="164"/>
        <end position="180"/>
    </location>
</feature>
<accession>A0A931AIF2</accession>
<reference evidence="2" key="1">
    <citation type="submission" date="2020-11" db="EMBL/GenBank/DDBJ databases">
        <title>Whole-genome analyses of Nonomuraea sp. K274.</title>
        <authorList>
            <person name="Veyisoglu A."/>
        </authorList>
    </citation>
    <scope>NUCLEOTIDE SEQUENCE</scope>
    <source>
        <strain evidence="2">K274</strain>
    </source>
</reference>
<keyword evidence="1" id="KW-1133">Transmembrane helix</keyword>
<keyword evidence="1" id="KW-0812">Transmembrane</keyword>
<feature type="transmembrane region" description="Helical" evidence="1">
    <location>
        <begin position="122"/>
        <end position="144"/>
    </location>
</feature>
<comment type="caution">
    <text evidence="2">The sequence shown here is derived from an EMBL/GenBank/DDBJ whole genome shotgun (WGS) entry which is preliminary data.</text>
</comment>
<keyword evidence="1" id="KW-0472">Membrane</keyword>
<proteinExistence type="predicted"/>
<evidence type="ECO:0000313" key="2">
    <source>
        <dbReference type="EMBL" id="MBF8192270.1"/>
    </source>
</evidence>
<sequence>MLTSDGPILAVADKATGHSVRLEPARLYHYSYDRPLVADAGRRKAQSVKGVAALDADGLVMLDLPGEWRDLPDFAGRAGIPLVDARGQDSERVRALLASRAPGWQRVRGLPEPSLAGWRKPVAIGAGVAGLGVMAYLASSGMWGAWYGLSSLGRMLLDLLDAKWLVMAFSPALLVLRPVLARTHRWQVKRGAALGPVGGPCLSRKPGKKLQVIHGNEVIAQLRTGEVPGRAFSLLIYRYDDLTGLFILDRTGCALHHLPGRWSAEDAERFAKRHGLLLAVHRVTREEYVQLTTTSKEATP</sequence>
<evidence type="ECO:0000256" key="1">
    <source>
        <dbReference type="SAM" id="Phobius"/>
    </source>
</evidence>
<keyword evidence="3" id="KW-1185">Reference proteome</keyword>
<dbReference type="Proteomes" id="UP000605361">
    <property type="component" value="Unassembled WGS sequence"/>
</dbReference>